<dbReference type="PANTHER" id="PTHR13847:SF281">
    <property type="entry name" value="FAD DEPENDENT OXIDOREDUCTASE DOMAIN-CONTAINING PROTEIN"/>
    <property type="match status" value="1"/>
</dbReference>
<keyword evidence="2" id="KW-0479">Metal-binding</keyword>
<dbReference type="InterPro" id="IPR006076">
    <property type="entry name" value="FAD-dep_OxRdtase"/>
</dbReference>
<keyword evidence="4" id="KW-0411">Iron-sulfur</keyword>
<dbReference type="GO" id="GO:0016020">
    <property type="term" value="C:membrane"/>
    <property type="evidence" value="ECO:0007669"/>
    <property type="project" value="InterPro"/>
</dbReference>
<evidence type="ECO:0000256" key="4">
    <source>
        <dbReference type="ARBA" id="ARBA00023014"/>
    </source>
</evidence>
<evidence type="ECO:0000256" key="5">
    <source>
        <dbReference type="ARBA" id="ARBA00023157"/>
    </source>
</evidence>
<gene>
    <name evidence="7" type="ORF">JETT_1208</name>
</gene>
<dbReference type="GO" id="GO:0051537">
    <property type="term" value="F:2 iron, 2 sulfur cluster binding"/>
    <property type="evidence" value="ECO:0007669"/>
    <property type="project" value="UniProtKB-KW"/>
</dbReference>
<dbReference type="EMBL" id="SULG01000019">
    <property type="protein sequence ID" value="TLD42465.1"/>
    <property type="molecule type" value="Genomic_DNA"/>
</dbReference>
<evidence type="ECO:0000259" key="6">
    <source>
        <dbReference type="PROSITE" id="PS51296"/>
    </source>
</evidence>
<keyword evidence="3" id="KW-0408">Iron</keyword>
<protein>
    <submittedName>
        <fullName evidence="7">FAD dependent oxidoreductase</fullName>
    </submittedName>
</protein>
<evidence type="ECO:0000313" key="7">
    <source>
        <dbReference type="EMBL" id="TLD42465.1"/>
    </source>
</evidence>
<dbReference type="FunFam" id="2.102.10.10:FF:000014">
    <property type="entry name" value="Oxidoreductase, FAD dependent"/>
    <property type="match status" value="1"/>
</dbReference>
<accession>A0A533QCJ7</accession>
<dbReference type="InterPro" id="IPR005805">
    <property type="entry name" value="Rieske_Fe-S_prot_C"/>
</dbReference>
<keyword evidence="5" id="KW-1015">Disulfide bond</keyword>
<dbReference type="Proteomes" id="UP000319783">
    <property type="component" value="Unassembled WGS sequence"/>
</dbReference>
<evidence type="ECO:0000256" key="3">
    <source>
        <dbReference type="ARBA" id="ARBA00023004"/>
    </source>
</evidence>
<dbReference type="GO" id="GO:0005737">
    <property type="term" value="C:cytoplasm"/>
    <property type="evidence" value="ECO:0007669"/>
    <property type="project" value="TreeGrafter"/>
</dbReference>
<dbReference type="Gene3D" id="3.30.9.10">
    <property type="entry name" value="D-Amino Acid Oxidase, subunit A, domain 2"/>
    <property type="match status" value="1"/>
</dbReference>
<proteinExistence type="predicted"/>
<dbReference type="Gene3D" id="3.50.50.60">
    <property type="entry name" value="FAD/NAD(P)-binding domain"/>
    <property type="match status" value="1"/>
</dbReference>
<dbReference type="Pfam" id="PF01266">
    <property type="entry name" value="DAO"/>
    <property type="match status" value="1"/>
</dbReference>
<name>A0A533QCJ7_9BACT</name>
<dbReference type="InterPro" id="IPR036188">
    <property type="entry name" value="FAD/NAD-bd_sf"/>
</dbReference>
<dbReference type="Gene3D" id="2.102.10.10">
    <property type="entry name" value="Rieske [2Fe-2S] iron-sulphur domain"/>
    <property type="match status" value="1"/>
</dbReference>
<dbReference type="PANTHER" id="PTHR13847">
    <property type="entry name" value="SARCOSINE DEHYDROGENASE-RELATED"/>
    <property type="match status" value="1"/>
</dbReference>
<evidence type="ECO:0000256" key="1">
    <source>
        <dbReference type="ARBA" id="ARBA00022714"/>
    </source>
</evidence>
<dbReference type="SUPFAM" id="SSF50022">
    <property type="entry name" value="ISP domain"/>
    <property type="match status" value="1"/>
</dbReference>
<keyword evidence="1" id="KW-0001">2Fe-2S</keyword>
<dbReference type="PROSITE" id="PS51296">
    <property type="entry name" value="RIESKE"/>
    <property type="match status" value="1"/>
</dbReference>
<reference evidence="7 8" key="1">
    <citation type="submission" date="2019-04" db="EMBL/GenBank/DDBJ databases">
        <title>Genome of a novel bacterium Candidatus Jettenia ecosi reconstructed from metagenome of an anammox bioreactor.</title>
        <authorList>
            <person name="Mardanov A.V."/>
            <person name="Beletsky A.V."/>
            <person name="Ravin N.V."/>
            <person name="Botchkova E.A."/>
            <person name="Litti Y.V."/>
            <person name="Nozhevnikova A.N."/>
        </authorList>
    </citation>
    <scope>NUCLEOTIDE SEQUENCE [LARGE SCALE GENOMIC DNA]</scope>
    <source>
        <strain evidence="7">J2</strain>
    </source>
</reference>
<dbReference type="PRINTS" id="PR00162">
    <property type="entry name" value="RIESKE"/>
</dbReference>
<dbReference type="InterPro" id="IPR017941">
    <property type="entry name" value="Rieske_2Fe-2S"/>
</dbReference>
<dbReference type="Pfam" id="PF00355">
    <property type="entry name" value="Rieske"/>
    <property type="match status" value="1"/>
</dbReference>
<feature type="domain" description="Rieske" evidence="6">
    <location>
        <begin position="406"/>
        <end position="490"/>
    </location>
</feature>
<evidence type="ECO:0000313" key="8">
    <source>
        <dbReference type="Proteomes" id="UP000319783"/>
    </source>
</evidence>
<sequence>MVFSPLSRDITVDVAIIGGGIAGMSVAYFLSRQGKKVAVIDDGVIGSGESGRTTAHLTYAVDGRYYELENLHGKDGAKLIAGSHNAAIDHIESLVKEENISCDFERVDGYLFSSGEDSEEEPLNKELDTLSRIGRKEVRLVKESPAPFHTGMCLHFPLQGQFHPLKYLSGLAQAVIQREGKIFTETHAKDFNASGITTDTNYTINAHDIVVTTNTPVNDRLQMHTKQAPYRTYVIGARIPKDSVKKALYWDTGKNMGGVANPYHYVRIQPIDETNDLLIVGGEDHKVGQAYNNAYEKIEQWTKERFPMIKNIPYRWSGQIIEPMDSVGFIGRNPQDNTVYIATGFSGNGMTHGTIAGILISDLILGKKNPWADIYDPARKSLFAVKEYFEENLNVVKQYTEWLKKGDISSIDELASGQGAVMRKKLSKVAVYRDEQGIVHEFSAVCPHLGCIIRWNPKEKTFDCPCHGSRFTNYGKVITGPSNRDLNKLV</sequence>
<dbReference type="InterPro" id="IPR036922">
    <property type="entry name" value="Rieske_2Fe-2S_sf"/>
</dbReference>
<comment type="caution">
    <text evidence="7">The sequence shown here is derived from an EMBL/GenBank/DDBJ whole genome shotgun (WGS) entry which is preliminary data.</text>
</comment>
<organism evidence="7 8">
    <name type="scientific">Candidatus Jettenia ecosi</name>
    <dbReference type="NCBI Taxonomy" id="2494326"/>
    <lineage>
        <taxon>Bacteria</taxon>
        <taxon>Pseudomonadati</taxon>
        <taxon>Planctomycetota</taxon>
        <taxon>Candidatus Brocadiia</taxon>
        <taxon>Candidatus Brocadiales</taxon>
        <taxon>Candidatus Brocadiaceae</taxon>
        <taxon>Candidatus Jettenia</taxon>
    </lineage>
</organism>
<dbReference type="AlphaFoldDB" id="A0A533QCJ7"/>
<dbReference type="GO" id="GO:0046872">
    <property type="term" value="F:metal ion binding"/>
    <property type="evidence" value="ECO:0007669"/>
    <property type="project" value="UniProtKB-KW"/>
</dbReference>
<evidence type="ECO:0000256" key="2">
    <source>
        <dbReference type="ARBA" id="ARBA00022723"/>
    </source>
</evidence>
<dbReference type="SUPFAM" id="SSF51905">
    <property type="entry name" value="FAD/NAD(P)-binding domain"/>
    <property type="match status" value="1"/>
</dbReference>